<evidence type="ECO:0000313" key="2">
    <source>
        <dbReference type="Proteomes" id="UP000814128"/>
    </source>
</evidence>
<keyword evidence="1" id="KW-0378">Hydrolase</keyword>
<accession>A0ACB8Q6C4</accession>
<organism evidence="1 2">
    <name type="scientific">Vararia minispora EC-137</name>
    <dbReference type="NCBI Taxonomy" id="1314806"/>
    <lineage>
        <taxon>Eukaryota</taxon>
        <taxon>Fungi</taxon>
        <taxon>Dikarya</taxon>
        <taxon>Basidiomycota</taxon>
        <taxon>Agaricomycotina</taxon>
        <taxon>Agaricomycetes</taxon>
        <taxon>Russulales</taxon>
        <taxon>Lachnocladiaceae</taxon>
        <taxon>Vararia</taxon>
    </lineage>
</organism>
<comment type="caution">
    <text evidence="1">The sequence shown here is derived from an EMBL/GenBank/DDBJ whole genome shotgun (WGS) entry which is preliminary data.</text>
</comment>
<gene>
    <name evidence="1" type="ORF">K488DRAFT_29187</name>
</gene>
<protein>
    <submittedName>
        <fullName evidence="1">Alpha/Beta hydrolase protein</fullName>
    </submittedName>
</protein>
<reference evidence="1" key="2">
    <citation type="journal article" date="2022" name="New Phytol.">
        <title>Evolutionary transition to the ectomycorrhizal habit in the genomes of a hyperdiverse lineage of mushroom-forming fungi.</title>
        <authorList>
            <person name="Looney B."/>
            <person name="Miyauchi S."/>
            <person name="Morin E."/>
            <person name="Drula E."/>
            <person name="Courty P.E."/>
            <person name="Kohler A."/>
            <person name="Kuo A."/>
            <person name="LaButti K."/>
            <person name="Pangilinan J."/>
            <person name="Lipzen A."/>
            <person name="Riley R."/>
            <person name="Andreopoulos W."/>
            <person name="He G."/>
            <person name="Johnson J."/>
            <person name="Nolan M."/>
            <person name="Tritt A."/>
            <person name="Barry K.W."/>
            <person name="Grigoriev I.V."/>
            <person name="Nagy L.G."/>
            <person name="Hibbett D."/>
            <person name="Henrissat B."/>
            <person name="Matheny P.B."/>
            <person name="Labbe J."/>
            <person name="Martin F.M."/>
        </authorList>
    </citation>
    <scope>NUCLEOTIDE SEQUENCE</scope>
    <source>
        <strain evidence="1">EC-137</strain>
    </source>
</reference>
<dbReference type="EMBL" id="MU273937">
    <property type="protein sequence ID" value="KAI0027305.1"/>
    <property type="molecule type" value="Genomic_DNA"/>
</dbReference>
<name>A0ACB8Q6C4_9AGAM</name>
<feature type="non-terminal residue" evidence="1">
    <location>
        <position position="230"/>
    </location>
</feature>
<keyword evidence="2" id="KW-1185">Reference proteome</keyword>
<reference evidence="1" key="1">
    <citation type="submission" date="2021-02" db="EMBL/GenBank/DDBJ databases">
        <authorList>
            <consortium name="DOE Joint Genome Institute"/>
            <person name="Ahrendt S."/>
            <person name="Looney B.P."/>
            <person name="Miyauchi S."/>
            <person name="Morin E."/>
            <person name="Drula E."/>
            <person name="Courty P.E."/>
            <person name="Chicoki N."/>
            <person name="Fauchery L."/>
            <person name="Kohler A."/>
            <person name="Kuo A."/>
            <person name="Labutti K."/>
            <person name="Pangilinan J."/>
            <person name="Lipzen A."/>
            <person name="Riley R."/>
            <person name="Andreopoulos W."/>
            <person name="He G."/>
            <person name="Johnson J."/>
            <person name="Barry K.W."/>
            <person name="Grigoriev I.V."/>
            <person name="Nagy L."/>
            <person name="Hibbett D."/>
            <person name="Henrissat B."/>
            <person name="Matheny P.B."/>
            <person name="Labbe J."/>
            <person name="Martin F."/>
        </authorList>
    </citation>
    <scope>NUCLEOTIDE SEQUENCE</scope>
    <source>
        <strain evidence="1">EC-137</strain>
    </source>
</reference>
<sequence length="230" mass="25157">LIIPPRSGHRATFVFLHGLGSSGLDWKPYAEKFSEPSFDHIKWILPNAPLRPITSPPPALGPRGAILPAWFCCRYDVYAFGQPRDQRQDIEGHLASTRTLQSIIDAEMVANPDIPIVLGGHSQGSAMTVLTGLTYPGKLAGLVCLSGRIPLSPYSTSLPIFIAHGRADNIVLFENAYDGFEFLKSELGVRESQEVGSSGITFHGYEGVGHEGDRCLQEMTNLKEWLEAVI</sequence>
<proteinExistence type="predicted"/>
<dbReference type="Proteomes" id="UP000814128">
    <property type="component" value="Unassembled WGS sequence"/>
</dbReference>
<feature type="non-terminal residue" evidence="1">
    <location>
        <position position="1"/>
    </location>
</feature>
<evidence type="ECO:0000313" key="1">
    <source>
        <dbReference type="EMBL" id="KAI0027305.1"/>
    </source>
</evidence>